<feature type="domain" description="B3/B4 tRNA-binding" evidence="1">
    <location>
        <begin position="63"/>
        <end position="212"/>
    </location>
</feature>
<sequence>MEFRVDKRIFERIPELQIGVLILENIDNTKNIDDFFKQEYGEITQAIMEKYGMMNLADEPRIAKWRKIYKSFGEKKARSSVEALIKRVKNGNELYRISPLVDLYNLASLKFELPCGSEDLSKMPSDLELTFATGEEEFILLGQTEMEHPNEEEIVYKSGNMIVCRNFNYRESDKTKIDSATKKAIFIFEDIDNGNLEGALTFVSNSVKHLLEANVVKKEIITNEKTNLDW</sequence>
<evidence type="ECO:0000313" key="2">
    <source>
        <dbReference type="EMBL" id="SKA02366.1"/>
    </source>
</evidence>
<dbReference type="EMBL" id="FUXI01000029">
    <property type="protein sequence ID" value="SKA02366.1"/>
    <property type="molecule type" value="Genomic_DNA"/>
</dbReference>
<dbReference type="SMART" id="SM00873">
    <property type="entry name" value="B3_4"/>
    <property type="match status" value="1"/>
</dbReference>
<accession>A0A1T4QFE7</accession>
<dbReference type="PANTHER" id="PTHR39209">
    <property type="match status" value="1"/>
</dbReference>
<dbReference type="Pfam" id="PF03483">
    <property type="entry name" value="B3_4"/>
    <property type="match status" value="1"/>
</dbReference>
<dbReference type="GO" id="GO:0004826">
    <property type="term" value="F:phenylalanine-tRNA ligase activity"/>
    <property type="evidence" value="ECO:0007669"/>
    <property type="project" value="InterPro"/>
</dbReference>
<proteinExistence type="predicted"/>
<dbReference type="AlphaFoldDB" id="A0A1T4QFE7"/>
<dbReference type="InterPro" id="IPR020825">
    <property type="entry name" value="Phe-tRNA_synthase-like_B3/B4"/>
</dbReference>
<keyword evidence="3" id="KW-1185">Reference proteome</keyword>
<dbReference type="RefSeq" id="WP_159443306.1">
    <property type="nucleotide sequence ID" value="NZ_FUXI01000029.1"/>
</dbReference>
<dbReference type="InterPro" id="IPR005146">
    <property type="entry name" value="B3/B4_tRNA-bd"/>
</dbReference>
<dbReference type="Proteomes" id="UP000190328">
    <property type="component" value="Unassembled WGS sequence"/>
</dbReference>
<evidence type="ECO:0000313" key="3">
    <source>
        <dbReference type="Proteomes" id="UP000190328"/>
    </source>
</evidence>
<gene>
    <name evidence="2" type="ORF">SAMN02745116_02176</name>
</gene>
<name>A0A1T4QFE7_9ENTE</name>
<evidence type="ECO:0000259" key="1">
    <source>
        <dbReference type="SMART" id="SM00873"/>
    </source>
</evidence>
<reference evidence="3" key="1">
    <citation type="submission" date="2017-02" db="EMBL/GenBank/DDBJ databases">
        <authorList>
            <person name="Varghese N."/>
            <person name="Submissions S."/>
        </authorList>
    </citation>
    <scope>NUCLEOTIDE SEQUENCE [LARGE SCALE GENOMIC DNA]</scope>
    <source>
        <strain evidence="3">ATCC BAA-1030</strain>
    </source>
</reference>
<dbReference type="STRING" id="263852.SAMN02745116_02176"/>
<protein>
    <submittedName>
        <fullName evidence="2">B3/B4 domain-containing protein (DNA/RNA-binding domain of Phe-tRNA-synthetase)</fullName>
    </submittedName>
</protein>
<dbReference type="SUPFAM" id="SSF56037">
    <property type="entry name" value="PheT/TilS domain"/>
    <property type="match status" value="1"/>
</dbReference>
<dbReference type="PANTHER" id="PTHR39209:SF2">
    <property type="entry name" value="CYTOPLASMIC PROTEIN"/>
    <property type="match status" value="1"/>
</dbReference>
<dbReference type="GO" id="GO:0003723">
    <property type="term" value="F:RNA binding"/>
    <property type="evidence" value="ECO:0007669"/>
    <property type="project" value="InterPro"/>
</dbReference>
<organism evidence="2 3">
    <name type="scientific">Pilibacter termitis</name>
    <dbReference type="NCBI Taxonomy" id="263852"/>
    <lineage>
        <taxon>Bacteria</taxon>
        <taxon>Bacillati</taxon>
        <taxon>Bacillota</taxon>
        <taxon>Bacilli</taxon>
        <taxon>Lactobacillales</taxon>
        <taxon>Enterococcaceae</taxon>
        <taxon>Pilibacter</taxon>
    </lineage>
</organism>
<dbReference type="Gene3D" id="3.50.40.10">
    <property type="entry name" value="Phenylalanyl-trna Synthetase, Chain B, domain 3"/>
    <property type="match status" value="1"/>
</dbReference>
<dbReference type="OrthoDB" id="276580at2"/>